<evidence type="ECO:0000313" key="2">
    <source>
        <dbReference type="EnsemblPlants" id="PAC:32963830.CDS.1"/>
    </source>
</evidence>
<dbReference type="AlphaFoldDB" id="A0A2K1K6C8"/>
<reference evidence="1 3" key="2">
    <citation type="journal article" date="2018" name="Plant J.">
        <title>The Physcomitrella patens chromosome-scale assembly reveals moss genome structure and evolution.</title>
        <authorList>
            <person name="Lang D."/>
            <person name="Ullrich K.K."/>
            <person name="Murat F."/>
            <person name="Fuchs J."/>
            <person name="Jenkins J."/>
            <person name="Haas F.B."/>
            <person name="Piednoel M."/>
            <person name="Gundlach H."/>
            <person name="Van Bel M."/>
            <person name="Meyberg R."/>
            <person name="Vives C."/>
            <person name="Morata J."/>
            <person name="Symeonidi A."/>
            <person name="Hiss M."/>
            <person name="Muchero W."/>
            <person name="Kamisugi Y."/>
            <person name="Saleh O."/>
            <person name="Blanc G."/>
            <person name="Decker E.L."/>
            <person name="van Gessel N."/>
            <person name="Grimwood J."/>
            <person name="Hayes R.D."/>
            <person name="Graham S.W."/>
            <person name="Gunter L.E."/>
            <person name="McDaniel S.F."/>
            <person name="Hoernstein S.N.W."/>
            <person name="Larsson A."/>
            <person name="Li F.W."/>
            <person name="Perroud P.F."/>
            <person name="Phillips J."/>
            <person name="Ranjan P."/>
            <person name="Rokshar D.S."/>
            <person name="Rothfels C.J."/>
            <person name="Schneider L."/>
            <person name="Shu S."/>
            <person name="Stevenson D.W."/>
            <person name="Thummler F."/>
            <person name="Tillich M."/>
            <person name="Villarreal Aguilar J.C."/>
            <person name="Widiez T."/>
            <person name="Wong G.K."/>
            <person name="Wymore A."/>
            <person name="Zhang Y."/>
            <person name="Zimmer A.D."/>
            <person name="Quatrano R.S."/>
            <person name="Mayer K.F.X."/>
            <person name="Goodstein D."/>
            <person name="Casacuberta J.M."/>
            <person name="Vandepoele K."/>
            <person name="Reski R."/>
            <person name="Cuming A.C."/>
            <person name="Tuskan G.A."/>
            <person name="Maumus F."/>
            <person name="Salse J."/>
            <person name="Schmutz J."/>
            <person name="Rensing S.A."/>
        </authorList>
    </citation>
    <scope>NUCLEOTIDE SEQUENCE [LARGE SCALE GENOMIC DNA]</scope>
    <source>
        <strain evidence="2 3">cv. Gransden 2004</strain>
    </source>
</reference>
<gene>
    <name evidence="1" type="ORF">PHYPA_011229</name>
</gene>
<dbReference type="Gramene" id="Pp3c8_6519V3.1">
    <property type="protein sequence ID" value="PAC:32963830.CDS.1"/>
    <property type="gene ID" value="Pp3c8_6519"/>
</dbReference>
<dbReference type="InParanoid" id="A0A2K1K6C8"/>
<organism evidence="1">
    <name type="scientific">Physcomitrium patens</name>
    <name type="common">Spreading-leaved earth moss</name>
    <name type="synonym">Physcomitrella patens</name>
    <dbReference type="NCBI Taxonomy" id="3218"/>
    <lineage>
        <taxon>Eukaryota</taxon>
        <taxon>Viridiplantae</taxon>
        <taxon>Streptophyta</taxon>
        <taxon>Embryophyta</taxon>
        <taxon>Bryophyta</taxon>
        <taxon>Bryophytina</taxon>
        <taxon>Bryopsida</taxon>
        <taxon>Funariidae</taxon>
        <taxon>Funariales</taxon>
        <taxon>Funariaceae</taxon>
        <taxon>Physcomitrium</taxon>
    </lineage>
</organism>
<sequence>MAHRQVDGARDSPNCSKRMSVCSSSTWCSQTGAFSNAVEVGFSPFVVMHHFRFRGSSHQVAFDWRRSEQARLDKKLKNRT</sequence>
<reference evidence="2" key="3">
    <citation type="submission" date="2020-12" db="UniProtKB">
        <authorList>
            <consortium name="EnsemblPlants"/>
        </authorList>
    </citation>
    <scope>IDENTIFICATION</scope>
</reference>
<keyword evidence="3" id="KW-1185">Reference proteome</keyword>
<proteinExistence type="predicted"/>
<accession>A0A2K1K6C8</accession>
<protein>
    <submittedName>
        <fullName evidence="1 2">Uncharacterized protein</fullName>
    </submittedName>
</protein>
<evidence type="ECO:0000313" key="1">
    <source>
        <dbReference type="EMBL" id="PNR49333.1"/>
    </source>
</evidence>
<evidence type="ECO:0000313" key="3">
    <source>
        <dbReference type="Proteomes" id="UP000006727"/>
    </source>
</evidence>
<dbReference type="EnsemblPlants" id="Pp3c8_6519V3.1">
    <property type="protein sequence ID" value="PAC:32963830.CDS.1"/>
    <property type="gene ID" value="Pp3c8_6519"/>
</dbReference>
<reference evidence="1 3" key="1">
    <citation type="journal article" date="2008" name="Science">
        <title>The Physcomitrella genome reveals evolutionary insights into the conquest of land by plants.</title>
        <authorList>
            <person name="Rensing S."/>
            <person name="Lang D."/>
            <person name="Zimmer A."/>
            <person name="Terry A."/>
            <person name="Salamov A."/>
            <person name="Shapiro H."/>
            <person name="Nishiyama T."/>
            <person name="Perroud P.-F."/>
            <person name="Lindquist E."/>
            <person name="Kamisugi Y."/>
            <person name="Tanahashi T."/>
            <person name="Sakakibara K."/>
            <person name="Fujita T."/>
            <person name="Oishi K."/>
            <person name="Shin-I T."/>
            <person name="Kuroki Y."/>
            <person name="Toyoda A."/>
            <person name="Suzuki Y."/>
            <person name="Hashimoto A."/>
            <person name="Yamaguchi K."/>
            <person name="Sugano A."/>
            <person name="Kohara Y."/>
            <person name="Fujiyama A."/>
            <person name="Anterola A."/>
            <person name="Aoki S."/>
            <person name="Ashton N."/>
            <person name="Barbazuk W.B."/>
            <person name="Barker E."/>
            <person name="Bennetzen J."/>
            <person name="Bezanilla M."/>
            <person name="Blankenship R."/>
            <person name="Cho S.H."/>
            <person name="Dutcher S."/>
            <person name="Estelle M."/>
            <person name="Fawcett J.A."/>
            <person name="Gundlach H."/>
            <person name="Hanada K."/>
            <person name="Heyl A."/>
            <person name="Hicks K.A."/>
            <person name="Hugh J."/>
            <person name="Lohr M."/>
            <person name="Mayer K."/>
            <person name="Melkozernov A."/>
            <person name="Murata T."/>
            <person name="Nelson D."/>
            <person name="Pils B."/>
            <person name="Prigge M."/>
            <person name="Reiss B."/>
            <person name="Renner T."/>
            <person name="Rombauts S."/>
            <person name="Rushton P."/>
            <person name="Sanderfoot A."/>
            <person name="Schween G."/>
            <person name="Shiu S.-H."/>
            <person name="Stueber K."/>
            <person name="Theodoulou F.L."/>
            <person name="Tu H."/>
            <person name="Van de Peer Y."/>
            <person name="Verrier P.J."/>
            <person name="Waters E."/>
            <person name="Wood A."/>
            <person name="Yang L."/>
            <person name="Cove D."/>
            <person name="Cuming A."/>
            <person name="Hasebe M."/>
            <person name="Lucas S."/>
            <person name="Mishler D.B."/>
            <person name="Reski R."/>
            <person name="Grigoriev I."/>
            <person name="Quatrano R.S."/>
            <person name="Boore J.L."/>
        </authorList>
    </citation>
    <scope>NUCLEOTIDE SEQUENCE [LARGE SCALE GENOMIC DNA]</scope>
    <source>
        <strain evidence="2 3">cv. Gransden 2004</strain>
    </source>
</reference>
<dbReference type="Proteomes" id="UP000006727">
    <property type="component" value="Chromosome 8"/>
</dbReference>
<name>A0A2K1K6C8_PHYPA</name>
<dbReference type="EMBL" id="ABEU02000008">
    <property type="protein sequence ID" value="PNR49333.1"/>
    <property type="molecule type" value="Genomic_DNA"/>
</dbReference>